<evidence type="ECO:0008006" key="4">
    <source>
        <dbReference type="Google" id="ProtNLM"/>
    </source>
</evidence>
<accession>A0A1I6EI61</accession>
<keyword evidence="3" id="KW-1185">Reference proteome</keyword>
<feature type="chain" id="PRO_5011722715" description="Chitin binding Peritrophin-A domain-containing protein" evidence="1">
    <location>
        <begin position="22"/>
        <end position="52"/>
    </location>
</feature>
<dbReference type="Proteomes" id="UP000199302">
    <property type="component" value="Unassembled WGS sequence"/>
</dbReference>
<evidence type="ECO:0000313" key="2">
    <source>
        <dbReference type="EMBL" id="SFR17444.1"/>
    </source>
</evidence>
<sequence>MPLKTALVAAVLAIAPTLSFACQGHTTHQAQSCAQGMVWDGDTGACVARTTS</sequence>
<dbReference type="RefSeq" id="WP_177220563.1">
    <property type="nucleotide sequence ID" value="NZ_FOYI01000012.1"/>
</dbReference>
<dbReference type="EMBL" id="FOYI01000012">
    <property type="protein sequence ID" value="SFR17444.1"/>
    <property type="molecule type" value="Genomic_DNA"/>
</dbReference>
<gene>
    <name evidence="2" type="ORF">SAMN04515673_11273</name>
</gene>
<keyword evidence="1" id="KW-0732">Signal</keyword>
<feature type="signal peptide" evidence="1">
    <location>
        <begin position="1"/>
        <end position="21"/>
    </location>
</feature>
<dbReference type="STRING" id="871652.SAMN04515673_11273"/>
<dbReference type="PROSITE" id="PS51257">
    <property type="entry name" value="PROKAR_LIPOPROTEIN"/>
    <property type="match status" value="1"/>
</dbReference>
<reference evidence="2 3" key="1">
    <citation type="submission" date="2016-10" db="EMBL/GenBank/DDBJ databases">
        <authorList>
            <person name="de Groot N.N."/>
        </authorList>
    </citation>
    <scope>NUCLEOTIDE SEQUENCE [LARGE SCALE GENOMIC DNA]</scope>
    <source>
        <strain evidence="3">KMM 9023,NRIC 0796,JCM 17311,KCTC 23692</strain>
    </source>
</reference>
<dbReference type="AlphaFoldDB" id="A0A1I6EI61"/>
<protein>
    <recommendedName>
        <fullName evidence="4">Chitin binding Peritrophin-A domain-containing protein</fullName>
    </recommendedName>
</protein>
<evidence type="ECO:0000313" key="3">
    <source>
        <dbReference type="Proteomes" id="UP000199302"/>
    </source>
</evidence>
<organism evidence="2 3">
    <name type="scientific">Poseidonocella sedimentorum</name>
    <dbReference type="NCBI Taxonomy" id="871652"/>
    <lineage>
        <taxon>Bacteria</taxon>
        <taxon>Pseudomonadati</taxon>
        <taxon>Pseudomonadota</taxon>
        <taxon>Alphaproteobacteria</taxon>
        <taxon>Rhodobacterales</taxon>
        <taxon>Roseobacteraceae</taxon>
        <taxon>Poseidonocella</taxon>
    </lineage>
</organism>
<name>A0A1I6EI61_9RHOB</name>
<evidence type="ECO:0000256" key="1">
    <source>
        <dbReference type="SAM" id="SignalP"/>
    </source>
</evidence>
<proteinExistence type="predicted"/>